<feature type="compositionally biased region" description="Low complexity" evidence="1">
    <location>
        <begin position="352"/>
        <end position="368"/>
    </location>
</feature>
<dbReference type="Gene3D" id="2.40.50.140">
    <property type="entry name" value="Nucleic acid-binding proteins"/>
    <property type="match status" value="1"/>
</dbReference>
<evidence type="ECO:0000313" key="2">
    <source>
        <dbReference type="EMBL" id="CAK0859010.1"/>
    </source>
</evidence>
<gene>
    <name evidence="2" type="ORF">PCOR1329_LOCUS48523</name>
</gene>
<dbReference type="EMBL" id="CAUYUJ010015860">
    <property type="protein sequence ID" value="CAK0859010.1"/>
    <property type="molecule type" value="Genomic_DNA"/>
</dbReference>
<feature type="region of interest" description="Disordered" evidence="1">
    <location>
        <begin position="289"/>
        <end position="322"/>
    </location>
</feature>
<evidence type="ECO:0008006" key="4">
    <source>
        <dbReference type="Google" id="ProtNLM"/>
    </source>
</evidence>
<sequence length="531" mass="55602">MGLRASSSDLEDGACEQDLGRTLPLEEGSRGSSPGCPRQQGSGRALGPRGSSPSRPCERGPGRTQTSLPLEEFAREFGPRLQPGEGPCPGALLRLTGAVAAVRPLSGRVLFLDVGRGSEVLQVCLRAEDCGVARLRELAVVRSGLARGSPVCVVGRPGKTGGGPRDGLSIFATSICAVPAPEGGCRGHAPTVEVLADGGQLWREEGAARAAGAVPHHYAMLRLAYLGDAAASSGWQRQQPAQEAARPSRQALLERALAAACGGEAPVVQAAPTGACTRETRWPSCACPPAARWPGRAPATAREDRRWRQQSPPPGRPMPLWLRLTTRCQAAWRWSARPRPPTSALILRQSGTATSSSSPLPAAPPTRGRGPRGESRTPGRTPGSCTTASTWGSCGRRSRSRSGPTASEDRGEPRGRHEPQEHREGAAAGLHSRGRGGARPLRAPRRGGARAARLAAGGGPRVNGAGCGTCRRRLSEAHPTGEARRPVLGGGNGTDTCTPPVFPCLGLLGGPRRHRWIRISKSWAELTPGRE</sequence>
<feature type="region of interest" description="Disordered" evidence="1">
    <location>
        <begin position="1"/>
        <end position="69"/>
    </location>
</feature>
<dbReference type="InterPro" id="IPR012340">
    <property type="entry name" value="NA-bd_OB-fold"/>
</dbReference>
<feature type="region of interest" description="Disordered" evidence="1">
    <location>
        <begin position="349"/>
        <end position="466"/>
    </location>
</feature>
<organism evidence="2 3">
    <name type="scientific">Prorocentrum cordatum</name>
    <dbReference type="NCBI Taxonomy" id="2364126"/>
    <lineage>
        <taxon>Eukaryota</taxon>
        <taxon>Sar</taxon>
        <taxon>Alveolata</taxon>
        <taxon>Dinophyceae</taxon>
        <taxon>Prorocentrales</taxon>
        <taxon>Prorocentraceae</taxon>
        <taxon>Prorocentrum</taxon>
    </lineage>
</organism>
<accession>A0ABN9UH86</accession>
<proteinExistence type="predicted"/>
<feature type="compositionally biased region" description="Basic and acidic residues" evidence="1">
    <location>
        <begin position="475"/>
        <end position="485"/>
    </location>
</feature>
<feature type="region of interest" description="Disordered" evidence="1">
    <location>
        <begin position="475"/>
        <end position="494"/>
    </location>
</feature>
<evidence type="ECO:0000256" key="1">
    <source>
        <dbReference type="SAM" id="MobiDB-lite"/>
    </source>
</evidence>
<protein>
    <recommendedName>
        <fullName evidence="4">Aspartyl-tRNA synthetase</fullName>
    </recommendedName>
</protein>
<dbReference type="Proteomes" id="UP001189429">
    <property type="component" value="Unassembled WGS sequence"/>
</dbReference>
<feature type="compositionally biased region" description="Basic and acidic residues" evidence="1">
    <location>
        <begin position="407"/>
        <end position="425"/>
    </location>
</feature>
<reference evidence="2" key="1">
    <citation type="submission" date="2023-10" db="EMBL/GenBank/DDBJ databases">
        <authorList>
            <person name="Chen Y."/>
            <person name="Shah S."/>
            <person name="Dougan E. K."/>
            <person name="Thang M."/>
            <person name="Chan C."/>
        </authorList>
    </citation>
    <scope>NUCLEOTIDE SEQUENCE [LARGE SCALE GENOMIC DNA]</scope>
</reference>
<feature type="compositionally biased region" description="Basic residues" evidence="1">
    <location>
        <begin position="432"/>
        <end position="448"/>
    </location>
</feature>
<evidence type="ECO:0000313" key="3">
    <source>
        <dbReference type="Proteomes" id="UP001189429"/>
    </source>
</evidence>
<feature type="compositionally biased region" description="Gly residues" evidence="1">
    <location>
        <begin position="456"/>
        <end position="466"/>
    </location>
</feature>
<name>A0ABN9UH86_9DINO</name>
<feature type="compositionally biased region" description="Low complexity" evidence="1">
    <location>
        <begin position="289"/>
        <end position="300"/>
    </location>
</feature>
<comment type="caution">
    <text evidence="2">The sequence shown here is derived from an EMBL/GenBank/DDBJ whole genome shotgun (WGS) entry which is preliminary data.</text>
</comment>
<keyword evidence="3" id="KW-1185">Reference proteome</keyword>